<feature type="domain" description="Spore germination GerAC-like C-terminal" evidence="8">
    <location>
        <begin position="195"/>
        <end position="353"/>
    </location>
</feature>
<evidence type="ECO:0000259" key="8">
    <source>
        <dbReference type="Pfam" id="PF05504"/>
    </source>
</evidence>
<dbReference type="GO" id="GO:0009847">
    <property type="term" value="P:spore germination"/>
    <property type="evidence" value="ECO:0007669"/>
    <property type="project" value="InterPro"/>
</dbReference>
<dbReference type="PANTHER" id="PTHR35789">
    <property type="entry name" value="SPORE GERMINATION PROTEIN B3"/>
    <property type="match status" value="1"/>
</dbReference>
<dbReference type="Pfam" id="PF25198">
    <property type="entry name" value="Spore_GerAC_N"/>
    <property type="match status" value="1"/>
</dbReference>
<evidence type="ECO:0000256" key="2">
    <source>
        <dbReference type="ARBA" id="ARBA00007886"/>
    </source>
</evidence>
<gene>
    <name evidence="10" type="ORF">COF40_20790</name>
</gene>
<sequence>MKIKIVIIIMVVVIFWYGRQPKQVLDDLEMPVVAGYDYVDKDKIKTTISIPIYAPDKSVKNKTLSSEDELSKITASELNQKTSRPTVNGKLEVVVYSEKVAKNGIGNLIDTLKRDSTISEKLFLTVTDGQVKKLLNTQYGLEDTGIYLSRLLEQNMAKGLLPNTNLHYFLSAYYSHIKDPFLPLIRRDGKEVKFKGIALFKDDRYVKTLRQDHFFVFKALIDNVSLGAYKVKLNDHDYVTVQSIYTKHKYEVQHEKEVPNINIFVKVTGNVQEFTGEKLNKKQMVQVKKQLKEQLEKQADKMIHSFQKFKIDPLGLGDEVRSQTRNFNYRAWLKQYPHVKVNVKVNVMIVEKGVSDGE</sequence>
<dbReference type="AlphaFoldDB" id="A0A2B5Y3L0"/>
<organism evidence="10 11">
    <name type="scientific">Bacillus toyonensis</name>
    <dbReference type="NCBI Taxonomy" id="155322"/>
    <lineage>
        <taxon>Bacteria</taxon>
        <taxon>Bacillati</taxon>
        <taxon>Bacillota</taxon>
        <taxon>Bacilli</taxon>
        <taxon>Bacillales</taxon>
        <taxon>Bacillaceae</taxon>
        <taxon>Bacillus</taxon>
        <taxon>Bacillus cereus group</taxon>
    </lineage>
</organism>
<keyword evidence="4" id="KW-0732">Signal</keyword>
<evidence type="ECO:0000256" key="3">
    <source>
        <dbReference type="ARBA" id="ARBA00022544"/>
    </source>
</evidence>
<dbReference type="InterPro" id="IPR046953">
    <property type="entry name" value="Spore_GerAC-like_C"/>
</dbReference>
<keyword evidence="5" id="KW-0472">Membrane</keyword>
<comment type="subcellular location">
    <subcellularLocation>
        <location evidence="1">Membrane</location>
        <topology evidence="1">Lipid-anchor</topology>
    </subcellularLocation>
</comment>
<name>A0A2B5Y3L0_9BACI</name>
<dbReference type="InterPro" id="IPR057336">
    <property type="entry name" value="GerAC_N"/>
</dbReference>
<reference evidence="10 11" key="1">
    <citation type="submission" date="2017-09" db="EMBL/GenBank/DDBJ databases">
        <title>Large-scale bioinformatics analysis of Bacillus genomes uncovers conserved roles of natural products in bacterial physiology.</title>
        <authorList>
            <consortium name="Agbiome Team Llc"/>
            <person name="Bleich R.M."/>
            <person name="Grubbs K.J."/>
            <person name="Santa Maria K.C."/>
            <person name="Allen S.E."/>
            <person name="Farag S."/>
            <person name="Shank E.A."/>
            <person name="Bowers A."/>
        </authorList>
    </citation>
    <scope>NUCLEOTIDE SEQUENCE [LARGE SCALE GENOMIC DNA]</scope>
    <source>
        <strain evidence="10 11">AFS044250</strain>
    </source>
</reference>
<evidence type="ECO:0000256" key="6">
    <source>
        <dbReference type="ARBA" id="ARBA00023139"/>
    </source>
</evidence>
<keyword evidence="3" id="KW-0309">Germination</keyword>
<dbReference type="InterPro" id="IPR008844">
    <property type="entry name" value="Spore_GerAC-like"/>
</dbReference>
<comment type="similarity">
    <text evidence="2">Belongs to the GerABKC lipoprotein family.</text>
</comment>
<dbReference type="PANTHER" id="PTHR35789:SF1">
    <property type="entry name" value="SPORE GERMINATION PROTEIN B3"/>
    <property type="match status" value="1"/>
</dbReference>
<protein>
    <submittedName>
        <fullName evidence="10">Spore gernimation protein</fullName>
    </submittedName>
</protein>
<feature type="domain" description="Spore germination protein N-terminal" evidence="9">
    <location>
        <begin position="23"/>
        <end position="186"/>
    </location>
</feature>
<dbReference type="NCBIfam" id="TIGR02887">
    <property type="entry name" value="spore_ger_x_C"/>
    <property type="match status" value="1"/>
</dbReference>
<keyword evidence="6" id="KW-0564">Palmitate</keyword>
<accession>A0A2B5Y3L0</accession>
<dbReference type="GO" id="GO:0016020">
    <property type="term" value="C:membrane"/>
    <property type="evidence" value="ECO:0007669"/>
    <property type="project" value="UniProtKB-SubCell"/>
</dbReference>
<dbReference type="Pfam" id="PF05504">
    <property type="entry name" value="Spore_GerAC"/>
    <property type="match status" value="1"/>
</dbReference>
<evidence type="ECO:0000256" key="5">
    <source>
        <dbReference type="ARBA" id="ARBA00023136"/>
    </source>
</evidence>
<evidence type="ECO:0000256" key="4">
    <source>
        <dbReference type="ARBA" id="ARBA00022729"/>
    </source>
</evidence>
<evidence type="ECO:0000256" key="7">
    <source>
        <dbReference type="ARBA" id="ARBA00023288"/>
    </source>
</evidence>
<comment type="caution">
    <text evidence="10">The sequence shown here is derived from an EMBL/GenBank/DDBJ whole genome shotgun (WGS) entry which is preliminary data.</text>
</comment>
<dbReference type="RefSeq" id="WP_100061812.1">
    <property type="nucleotide sequence ID" value="NZ_NUSQ01000103.1"/>
</dbReference>
<evidence type="ECO:0000259" key="9">
    <source>
        <dbReference type="Pfam" id="PF25198"/>
    </source>
</evidence>
<evidence type="ECO:0000313" key="10">
    <source>
        <dbReference type="EMBL" id="PHD66740.1"/>
    </source>
</evidence>
<dbReference type="Proteomes" id="UP000225997">
    <property type="component" value="Unassembled WGS sequence"/>
</dbReference>
<dbReference type="InterPro" id="IPR038501">
    <property type="entry name" value="Spore_GerAC_C_sf"/>
</dbReference>
<dbReference type="EMBL" id="NUSQ01000103">
    <property type="protein sequence ID" value="PHD66740.1"/>
    <property type="molecule type" value="Genomic_DNA"/>
</dbReference>
<evidence type="ECO:0000313" key="11">
    <source>
        <dbReference type="Proteomes" id="UP000225997"/>
    </source>
</evidence>
<keyword evidence="7" id="KW-0449">Lipoprotein</keyword>
<proteinExistence type="inferred from homology"/>
<evidence type="ECO:0000256" key="1">
    <source>
        <dbReference type="ARBA" id="ARBA00004635"/>
    </source>
</evidence>
<dbReference type="Gene3D" id="3.30.300.210">
    <property type="entry name" value="Nutrient germinant receptor protein C, domain 3"/>
    <property type="match status" value="1"/>
</dbReference>